<evidence type="ECO:0000313" key="2">
    <source>
        <dbReference type="Proteomes" id="UP000052237"/>
    </source>
</evidence>
<dbReference type="RefSeq" id="WP_059435217.1">
    <property type="nucleotide sequence ID" value="NZ_FAVB01000003.1"/>
</dbReference>
<protein>
    <submittedName>
        <fullName evidence="1">Transcription termination factor</fullName>
    </submittedName>
</protein>
<name>A0A0S4S9S6_CAMHY</name>
<dbReference type="InterPro" id="IPR008023">
    <property type="entry name" value="DUF748"/>
</dbReference>
<reference evidence="1 2" key="1">
    <citation type="submission" date="2015-11" db="EMBL/GenBank/DDBJ databases">
        <authorList>
            <consortium name="Pathogen Informatics"/>
        </authorList>
    </citation>
    <scope>NUCLEOTIDE SEQUENCE [LARGE SCALE GENOMIC DNA]</scope>
    <source>
        <strain evidence="1 2">006A-0059</strain>
    </source>
</reference>
<dbReference type="GO" id="GO:0005886">
    <property type="term" value="C:plasma membrane"/>
    <property type="evidence" value="ECO:0007669"/>
    <property type="project" value="TreeGrafter"/>
</dbReference>
<comment type="caution">
    <text evidence="1">The sequence shown here is derived from an EMBL/GenBank/DDBJ whole genome shotgun (WGS) entry which is preliminary data.</text>
</comment>
<dbReference type="Pfam" id="PF05359">
    <property type="entry name" value="DUF748"/>
    <property type="match status" value="1"/>
</dbReference>
<dbReference type="PANTHER" id="PTHR30441:SF8">
    <property type="entry name" value="DUF748 DOMAIN-CONTAINING PROTEIN"/>
    <property type="match status" value="1"/>
</dbReference>
<dbReference type="AlphaFoldDB" id="A0A0S4S9S6"/>
<evidence type="ECO:0000313" key="1">
    <source>
        <dbReference type="EMBL" id="CUU83074.1"/>
    </source>
</evidence>
<accession>A0A0S4S9S6</accession>
<organism evidence="1 2">
    <name type="scientific">Campylobacter hyointestinalis subsp. hyointestinalis</name>
    <dbReference type="NCBI Taxonomy" id="91352"/>
    <lineage>
        <taxon>Bacteria</taxon>
        <taxon>Pseudomonadati</taxon>
        <taxon>Campylobacterota</taxon>
        <taxon>Epsilonproteobacteria</taxon>
        <taxon>Campylobacterales</taxon>
        <taxon>Campylobacteraceae</taxon>
        <taxon>Campylobacter</taxon>
    </lineage>
</organism>
<dbReference type="GO" id="GO:0090313">
    <property type="term" value="P:regulation of protein targeting to membrane"/>
    <property type="evidence" value="ECO:0007669"/>
    <property type="project" value="TreeGrafter"/>
</dbReference>
<proteinExistence type="predicted"/>
<dbReference type="Proteomes" id="UP000052237">
    <property type="component" value="Unassembled WGS sequence"/>
</dbReference>
<dbReference type="InterPro" id="IPR052894">
    <property type="entry name" value="AsmA-related"/>
</dbReference>
<gene>
    <name evidence="1" type="primary">rho_1</name>
    <name evidence="1" type="ORF">ERS686654_01373</name>
</gene>
<dbReference type="EMBL" id="FAVB01000003">
    <property type="protein sequence ID" value="CUU83074.1"/>
    <property type="molecule type" value="Genomic_DNA"/>
</dbReference>
<keyword evidence="2" id="KW-1185">Reference proteome</keyword>
<sequence length="1021" mass="115110">MKTKITAVIICFLIALYAAFGFFIAPKLITHYATKIALEKDLNLTLKDVWINPFTFEANITGVEVSQKLPIIRFDAIYVDLEPSNLFNKTINIKTLKLQNPQVFVQKDENNTFNFSFLLQNDVNQTSKSEPQSDGLNFEYKIKNLEITNAIFDYLDLKSGFKLNLQNMNYKLSNLSTKDKKLGFHSLLADSNLANHLTIDANASFNPVKIDGILELRELKINPIWVSFLQDMPLSIESATLSSKIDYKLVFDENLSIKADVNTLIKDLNISQNTNKFALSSFYVPHFSLELENSNEDFNIKVQAKEIVASKFKTKFEGFDAKLGDMNLTNQTITYSQKFGTNLNIDLLKLANFSAAKQGLNLDISKFDLNKFELKNELISAKNISILEANSHLDKKNHLELKSFIIDDLNFLDNNLSIKNVSVQNPNFASFIDDKGSKLVNSFLNLIPKSSNKTSKNSKEFDYNVQNFSLKNGSLNLSDPFSQNKLKNIEITAKNIQNKDKFALNLDIKDPILDLKSSNLIDTSKLKFDSNLKLKLHNLRFIKPYLKEHINTQNLNANLSLNAKTSFDKFIKTKADLAINNFSINDEKNELLGSFKSLTGHINFQKNNLFISNIKLENPNLKLAVSKQKELNILNLIKTKDAKQTSNDNPALNINLKNINIKNGSLEFKDESLPIVFDTNITKISTTINEISSNKTSNIALHGVVANYGFSEILVTTMPFNPTSNTDLILRFKNINLKNVTPYSVKFLGYEIDDGRLNVNLNYKIKNSILNASNSLNFDNLTLGREIPSKDAVSLPLKLAISILKDSNNQIDVDLPIWGDLNSPEFSYASIVWKAIFQLFSDVVTSPFRFIGNALGISVDELSSIDFAPGSAFLLETSEDKIKKLADIAQKKPDIVFTLSPTYSTKTDTYAIASRAVQREITLVMNTKDLNYENATKTLFRQKINNENFVNADVAIEKLINLTKVSEDKILNIAAKRVENLRKRLLESGVNESQIEVLDITDTNGAKEDKKVSMKINIKTK</sequence>
<dbReference type="PANTHER" id="PTHR30441">
    <property type="entry name" value="DUF748 DOMAIN-CONTAINING PROTEIN"/>
    <property type="match status" value="1"/>
</dbReference>